<reference evidence="7 8" key="1">
    <citation type="submission" date="2019-04" db="EMBL/GenBank/DDBJ databases">
        <title>Natronospirillum operosus gen. nov., sp. nov., a haloalkaliphilic satellite isolated from decaying biomass of laboratory culture of cyanobacterium Geitlerinema sp. and proposal of Natronospirillaceae fam. nov. and Saccharospirillaceae fam. nov.</title>
        <authorList>
            <person name="Kevbrin V."/>
            <person name="Boltyanskaya Y."/>
            <person name="Koziaeva V."/>
            <person name="Grouzdev D.S."/>
            <person name="Park M."/>
            <person name="Cho J."/>
        </authorList>
    </citation>
    <scope>NUCLEOTIDE SEQUENCE [LARGE SCALE GENOMIC DNA]</scope>
    <source>
        <strain evidence="7 8">G-116</strain>
    </source>
</reference>
<gene>
    <name evidence="7" type="ORF">E4656_13600</name>
</gene>
<evidence type="ECO:0000256" key="5">
    <source>
        <dbReference type="SAM" id="MobiDB-lite"/>
    </source>
</evidence>
<dbReference type="InterPro" id="IPR010982">
    <property type="entry name" value="Lambda_DNA-bd_dom_sf"/>
</dbReference>
<evidence type="ECO:0000256" key="3">
    <source>
        <dbReference type="ARBA" id="ARBA00023125"/>
    </source>
</evidence>
<evidence type="ECO:0000256" key="1">
    <source>
        <dbReference type="ARBA" id="ARBA00006157"/>
    </source>
</evidence>
<feature type="region of interest" description="Disordered" evidence="5">
    <location>
        <begin position="81"/>
        <end position="120"/>
    </location>
</feature>
<evidence type="ECO:0000256" key="2">
    <source>
        <dbReference type="ARBA" id="ARBA00023015"/>
    </source>
</evidence>
<comment type="caution">
    <text evidence="7">The sequence shown here is derived from an EMBL/GenBank/DDBJ whole genome shotgun (WGS) entry which is preliminary data.</text>
</comment>
<feature type="compositionally biased region" description="Basic and acidic residues" evidence="5">
    <location>
        <begin position="102"/>
        <end position="120"/>
    </location>
</feature>
<sequence length="120" mass="13643">MSKPMTILDSTTKALLRDPAKRRAWVVYQVAIQGTSLAAVAREKGLARQTLYRAFDIPYPRMEKIMADAVGLTPQQLFPERYTKDGLPARRMGRPKKSATKKPKDTTPYHQRNVDNGERI</sequence>
<dbReference type="SUPFAM" id="SSF47413">
    <property type="entry name" value="lambda repressor-like DNA-binding domains"/>
    <property type="match status" value="1"/>
</dbReference>
<accession>A0A4Z0WEB9</accession>
<feature type="domain" description="Ner winged helix-turn-helix DNA-binding" evidence="6">
    <location>
        <begin position="33"/>
        <end position="87"/>
    </location>
</feature>
<protein>
    <recommendedName>
        <fullName evidence="6">Ner winged helix-turn-helix DNA-binding domain-containing protein</fullName>
    </recommendedName>
</protein>
<evidence type="ECO:0000313" key="8">
    <source>
        <dbReference type="Proteomes" id="UP000297475"/>
    </source>
</evidence>
<dbReference type="InterPro" id="IPR038722">
    <property type="entry name" value="Ner_HTH_dom"/>
</dbReference>
<dbReference type="AlphaFoldDB" id="A0A4Z0WEB9"/>
<dbReference type="Pfam" id="PF13693">
    <property type="entry name" value="HTH_35"/>
    <property type="match status" value="1"/>
</dbReference>
<dbReference type="Proteomes" id="UP000297475">
    <property type="component" value="Unassembled WGS sequence"/>
</dbReference>
<proteinExistence type="inferred from homology"/>
<evidence type="ECO:0000256" key="4">
    <source>
        <dbReference type="ARBA" id="ARBA00023163"/>
    </source>
</evidence>
<evidence type="ECO:0000259" key="6">
    <source>
        <dbReference type="Pfam" id="PF13693"/>
    </source>
</evidence>
<organism evidence="7 8">
    <name type="scientific">Natronospirillum operosum</name>
    <dbReference type="NCBI Taxonomy" id="2759953"/>
    <lineage>
        <taxon>Bacteria</taxon>
        <taxon>Pseudomonadati</taxon>
        <taxon>Pseudomonadota</taxon>
        <taxon>Gammaproteobacteria</taxon>
        <taxon>Oceanospirillales</taxon>
        <taxon>Natronospirillaceae</taxon>
        <taxon>Natronospirillum</taxon>
    </lineage>
</organism>
<dbReference type="Gene3D" id="1.10.260.40">
    <property type="entry name" value="lambda repressor-like DNA-binding domains"/>
    <property type="match status" value="1"/>
</dbReference>
<feature type="compositionally biased region" description="Basic residues" evidence="5">
    <location>
        <begin position="91"/>
        <end position="101"/>
    </location>
</feature>
<keyword evidence="4" id="KW-0804">Transcription</keyword>
<dbReference type="OrthoDB" id="7363325at2"/>
<dbReference type="EMBL" id="SRMF01000005">
    <property type="protein sequence ID" value="TGG92501.1"/>
    <property type="molecule type" value="Genomic_DNA"/>
</dbReference>
<name>A0A4Z0WEB9_9GAMM</name>
<evidence type="ECO:0000313" key="7">
    <source>
        <dbReference type="EMBL" id="TGG92501.1"/>
    </source>
</evidence>
<keyword evidence="3" id="KW-0238">DNA-binding</keyword>
<dbReference type="GO" id="GO:0003677">
    <property type="term" value="F:DNA binding"/>
    <property type="evidence" value="ECO:0007669"/>
    <property type="project" value="UniProtKB-KW"/>
</dbReference>
<comment type="similarity">
    <text evidence="1">Belongs to the ner transcriptional regulatory family.</text>
</comment>
<keyword evidence="8" id="KW-1185">Reference proteome</keyword>
<keyword evidence="2" id="KW-0805">Transcription regulation</keyword>